<dbReference type="Pfam" id="PF00069">
    <property type="entry name" value="Pkinase"/>
    <property type="match status" value="1"/>
</dbReference>
<feature type="transmembrane region" description="Helical" evidence="1">
    <location>
        <begin position="155"/>
        <end position="174"/>
    </location>
</feature>
<keyword evidence="3" id="KW-0418">Kinase</keyword>
<feature type="domain" description="Protein kinase" evidence="2">
    <location>
        <begin position="210"/>
        <end position="499"/>
    </location>
</feature>
<dbReference type="Proteomes" id="UP000243579">
    <property type="component" value="Unassembled WGS sequence"/>
</dbReference>
<dbReference type="InterPro" id="IPR051681">
    <property type="entry name" value="Ser/Thr_Kinases-Pseudokinases"/>
</dbReference>
<dbReference type="GO" id="GO:0004674">
    <property type="term" value="F:protein serine/threonine kinase activity"/>
    <property type="evidence" value="ECO:0007669"/>
    <property type="project" value="TreeGrafter"/>
</dbReference>
<dbReference type="SMART" id="SM00220">
    <property type="entry name" value="S_TKc"/>
    <property type="match status" value="1"/>
</dbReference>
<keyword evidence="1" id="KW-0472">Membrane</keyword>
<gene>
    <name evidence="3" type="ORF">ACHHYP_10545</name>
</gene>
<comment type="caution">
    <text evidence="3">The sequence shown here is derived from an EMBL/GenBank/DDBJ whole genome shotgun (WGS) entry which is preliminary data.</text>
</comment>
<organism evidence="3 4">
    <name type="scientific">Achlya hypogyna</name>
    <name type="common">Oomycete</name>
    <name type="synonym">Protoachlya hypogyna</name>
    <dbReference type="NCBI Taxonomy" id="1202772"/>
    <lineage>
        <taxon>Eukaryota</taxon>
        <taxon>Sar</taxon>
        <taxon>Stramenopiles</taxon>
        <taxon>Oomycota</taxon>
        <taxon>Saprolegniomycetes</taxon>
        <taxon>Saprolegniales</taxon>
        <taxon>Achlyaceae</taxon>
        <taxon>Achlya</taxon>
    </lineage>
</organism>
<evidence type="ECO:0000313" key="3">
    <source>
        <dbReference type="EMBL" id="OQR86438.1"/>
    </source>
</evidence>
<dbReference type="InterPro" id="IPR011009">
    <property type="entry name" value="Kinase-like_dom_sf"/>
</dbReference>
<keyword evidence="1" id="KW-1133">Transmembrane helix</keyword>
<protein>
    <submittedName>
        <fullName evidence="3">Protein kinase</fullName>
    </submittedName>
</protein>
<dbReference type="PROSITE" id="PS50011">
    <property type="entry name" value="PROTEIN_KINASE_DOM"/>
    <property type="match status" value="1"/>
</dbReference>
<dbReference type="STRING" id="1202772.A0A1V9YL33"/>
<dbReference type="PROSITE" id="PS00108">
    <property type="entry name" value="PROTEIN_KINASE_ST"/>
    <property type="match status" value="1"/>
</dbReference>
<dbReference type="EMBL" id="JNBR01001505">
    <property type="protein sequence ID" value="OQR86438.1"/>
    <property type="molecule type" value="Genomic_DNA"/>
</dbReference>
<dbReference type="PANTHER" id="PTHR44329">
    <property type="entry name" value="SERINE/THREONINE-PROTEIN KINASE TNNI3K-RELATED"/>
    <property type="match status" value="1"/>
</dbReference>
<dbReference type="GO" id="GO:0005524">
    <property type="term" value="F:ATP binding"/>
    <property type="evidence" value="ECO:0007669"/>
    <property type="project" value="InterPro"/>
</dbReference>
<keyword evidence="1" id="KW-0812">Transmembrane</keyword>
<sequence>MSCATALDAFWTARKTCLVSGRAATNASNYCAEPACVLQLGALQAAQRANCSVAASDVPMVLGTRMSFAFCDAACVLAFDSFQKTQSVCTKSGAKTVAQCQACGQARLVAPTLVQACQYNATTVELLASIDADAAACGTAVENPGNASGTTAHAAIYWALGLLAVCICIGLAIYRHLKRKKYVKKDLNYYRKQEGKPKKKIPSNMKNLFLDNDVRLDPSMVDYIYEQEQLSQITLNAYLDTPDGSIRVALKQLLPEKTLDIDQLECFMNEIRIAARLDHPNIVQFVGIAWSSLQDLSMMTAYMARGDLHRLLRYEFKQPTPTLAWSAERSCNKLSIAANVIDALVYLHSMNIIHRDLKAKNVLLAEDFTAHVTDFGVSRESAEEGEALMTARVGTSAWIAPEILRGEMYTLQADLYSFGVLLAELDTLQAPYSNAELQPAVQGLSPGQLASKVAQGKIQPAFSESVPAAVHQIALRCLQFKYAKRPTASQVSMEIHALLLQDNKRLSGRYPYL</sequence>
<name>A0A1V9YL33_ACHHY</name>
<reference evidence="3 4" key="1">
    <citation type="journal article" date="2014" name="Genome Biol. Evol.">
        <title>The secreted proteins of Achlya hypogyna and Thraustotheca clavata identify the ancestral oomycete secretome and reveal gene acquisitions by horizontal gene transfer.</title>
        <authorList>
            <person name="Misner I."/>
            <person name="Blouin N."/>
            <person name="Leonard G."/>
            <person name="Richards T.A."/>
            <person name="Lane C.E."/>
        </authorList>
    </citation>
    <scope>NUCLEOTIDE SEQUENCE [LARGE SCALE GENOMIC DNA]</scope>
    <source>
        <strain evidence="3 4">ATCC 48635</strain>
    </source>
</reference>
<dbReference type="OrthoDB" id="4062651at2759"/>
<accession>A0A1V9YL33</accession>
<proteinExistence type="predicted"/>
<evidence type="ECO:0000256" key="1">
    <source>
        <dbReference type="SAM" id="Phobius"/>
    </source>
</evidence>
<dbReference type="AlphaFoldDB" id="A0A1V9YL33"/>
<dbReference type="PRINTS" id="PR00109">
    <property type="entry name" value="TYRKINASE"/>
</dbReference>
<dbReference type="InterPro" id="IPR008271">
    <property type="entry name" value="Ser/Thr_kinase_AS"/>
</dbReference>
<dbReference type="PANTHER" id="PTHR44329:SF214">
    <property type="entry name" value="PROTEIN KINASE DOMAIN-CONTAINING PROTEIN"/>
    <property type="match status" value="1"/>
</dbReference>
<keyword evidence="4" id="KW-1185">Reference proteome</keyword>
<dbReference type="Gene3D" id="1.10.510.10">
    <property type="entry name" value="Transferase(Phosphotransferase) domain 1"/>
    <property type="match status" value="1"/>
</dbReference>
<dbReference type="SUPFAM" id="SSF56112">
    <property type="entry name" value="Protein kinase-like (PK-like)"/>
    <property type="match status" value="1"/>
</dbReference>
<evidence type="ECO:0000259" key="2">
    <source>
        <dbReference type="PROSITE" id="PS50011"/>
    </source>
</evidence>
<keyword evidence="3" id="KW-0808">Transferase</keyword>
<dbReference type="InterPro" id="IPR001245">
    <property type="entry name" value="Ser-Thr/Tyr_kinase_cat_dom"/>
</dbReference>
<evidence type="ECO:0000313" key="4">
    <source>
        <dbReference type="Proteomes" id="UP000243579"/>
    </source>
</evidence>
<dbReference type="InterPro" id="IPR000719">
    <property type="entry name" value="Prot_kinase_dom"/>
</dbReference>